<dbReference type="GO" id="GO:0005524">
    <property type="term" value="F:ATP binding"/>
    <property type="evidence" value="ECO:0007669"/>
    <property type="project" value="UniProtKB-KW"/>
</dbReference>
<evidence type="ECO:0000256" key="1">
    <source>
        <dbReference type="ARBA" id="ARBA00001946"/>
    </source>
</evidence>
<dbReference type="GO" id="GO:0004775">
    <property type="term" value="F:succinate-CoA ligase (ADP-forming) activity"/>
    <property type="evidence" value="ECO:0007669"/>
    <property type="project" value="TreeGrafter"/>
</dbReference>
<comment type="pathway">
    <text evidence="2">Carbohydrate metabolism; tricarboxylic acid cycle; succinate from succinyl-CoA (ligase route): step 1/1.</text>
</comment>
<dbReference type="Proteomes" id="UP000290809">
    <property type="component" value="Unassembled WGS sequence"/>
</dbReference>
<evidence type="ECO:0000256" key="4">
    <source>
        <dbReference type="ARBA" id="ARBA00022723"/>
    </source>
</evidence>
<keyword evidence="6" id="KW-0460">Magnesium</keyword>
<dbReference type="SUPFAM" id="SSF56059">
    <property type="entry name" value="Glutathione synthetase ATP-binding domain-like"/>
    <property type="match status" value="1"/>
</dbReference>
<evidence type="ECO:0000313" key="9">
    <source>
        <dbReference type="EMBL" id="RTG88950.1"/>
    </source>
</evidence>
<dbReference type="PROSITE" id="PS01217">
    <property type="entry name" value="SUCCINYL_COA_LIG_3"/>
    <property type="match status" value="1"/>
</dbReference>
<dbReference type="Gene3D" id="3.30.470.20">
    <property type="entry name" value="ATP-grasp fold, B domain"/>
    <property type="match status" value="1"/>
</dbReference>
<feature type="domain" description="ATP-citrate synthase/succinyl-CoA ligase C-terminal" evidence="7">
    <location>
        <begin position="180"/>
        <end position="224"/>
    </location>
</feature>
<keyword evidence="3" id="KW-0436">Ligase</keyword>
<gene>
    <name evidence="9" type="ORF">DC041_0007203</name>
</gene>
<sequence>MVAEALDIHRETYFAILMDRTSNSPIMVACSQGGMDIEELAKRCPSEIIKEPIDITVGVTEDQASRFATALGFNLHTRLYEQTCKQIQKLYKMFTALDCVQVEVNPFGETKDGQIVCFDAKLAFDQNAIYRQPEVHKMALEVEAVEVAASGPKSAAALEADATHNGLNYIGLDDGNIGCIVNGAGLAMATMDLIHYHHGKPANFLDLGGSVTMSQVEKAFHILASLISALKNGIVNIPVVVRLQGNNAVEAQSLISNSGLELIAVNSLEEAASLAVWKAACIRGNSLTCDSVA</sequence>
<evidence type="ECO:0000256" key="5">
    <source>
        <dbReference type="ARBA" id="ARBA00022741"/>
    </source>
</evidence>
<dbReference type="EMBL" id="QMKO01001538">
    <property type="protein sequence ID" value="RTG88950.1"/>
    <property type="molecule type" value="Genomic_DNA"/>
</dbReference>
<dbReference type="GO" id="GO:0046872">
    <property type="term" value="F:metal ion binding"/>
    <property type="evidence" value="ECO:0007669"/>
    <property type="project" value="UniProtKB-KW"/>
</dbReference>
<accession>A0A430QMM7</accession>
<feature type="domain" description="ATP-grasp fold succinyl-CoA synthetase-type" evidence="8">
    <location>
        <begin position="1"/>
        <end position="107"/>
    </location>
</feature>
<comment type="caution">
    <text evidence="9">The sequence shown here is derived from an EMBL/GenBank/DDBJ whole genome shotgun (WGS) entry which is preliminary data.</text>
</comment>
<evidence type="ECO:0000259" key="8">
    <source>
        <dbReference type="Pfam" id="PF08442"/>
    </source>
</evidence>
<dbReference type="InterPro" id="IPR017866">
    <property type="entry name" value="Succ-CoA_synthase_bsu_CS"/>
</dbReference>
<dbReference type="STRING" id="6184.A0A430QMM7"/>
<name>A0A430QMM7_SCHBO</name>
<dbReference type="FunFam" id="3.30.470.20:FF:000002">
    <property type="entry name" value="Succinate--CoA ligase [ADP-forming] subunit beta"/>
    <property type="match status" value="1"/>
</dbReference>
<evidence type="ECO:0000259" key="7">
    <source>
        <dbReference type="Pfam" id="PF00549"/>
    </source>
</evidence>
<dbReference type="GO" id="GO:0042709">
    <property type="term" value="C:succinate-CoA ligase complex"/>
    <property type="evidence" value="ECO:0007669"/>
    <property type="project" value="TreeGrafter"/>
</dbReference>
<keyword evidence="4" id="KW-0479">Metal-binding</keyword>
<dbReference type="Pfam" id="PF00549">
    <property type="entry name" value="Ligase_CoA"/>
    <property type="match status" value="1"/>
</dbReference>
<keyword evidence="10" id="KW-1185">Reference proteome</keyword>
<dbReference type="PANTHER" id="PTHR11815:SF10">
    <property type="entry name" value="SUCCINATE--COA LIGASE [GDP-FORMING] SUBUNIT BETA, MITOCHONDRIAL"/>
    <property type="match status" value="1"/>
</dbReference>
<dbReference type="InterPro" id="IPR005811">
    <property type="entry name" value="SUCC_ACL_C"/>
</dbReference>
<keyword evidence="5" id="KW-0547">Nucleotide-binding</keyword>
<dbReference type="UniPathway" id="UPA00223">
    <property type="reaction ID" value="UER00999"/>
</dbReference>
<dbReference type="Gene3D" id="3.40.50.261">
    <property type="entry name" value="Succinyl-CoA synthetase domains"/>
    <property type="match status" value="2"/>
</dbReference>
<organism evidence="9 10">
    <name type="scientific">Schistosoma bovis</name>
    <name type="common">Blood fluke</name>
    <dbReference type="NCBI Taxonomy" id="6184"/>
    <lineage>
        <taxon>Eukaryota</taxon>
        <taxon>Metazoa</taxon>
        <taxon>Spiralia</taxon>
        <taxon>Lophotrochozoa</taxon>
        <taxon>Platyhelminthes</taxon>
        <taxon>Trematoda</taxon>
        <taxon>Digenea</taxon>
        <taxon>Strigeidida</taxon>
        <taxon>Schistosomatoidea</taxon>
        <taxon>Schistosomatidae</taxon>
        <taxon>Schistosoma</taxon>
    </lineage>
</organism>
<dbReference type="Pfam" id="PF08442">
    <property type="entry name" value="ATP-grasp_2"/>
    <property type="match status" value="1"/>
</dbReference>
<protein>
    <submittedName>
        <fullName evidence="9">Succinyl-CoA synthetase beta subunit</fullName>
    </submittedName>
</protein>
<dbReference type="SUPFAM" id="SSF52210">
    <property type="entry name" value="Succinyl-CoA synthetase domains"/>
    <property type="match status" value="1"/>
</dbReference>
<dbReference type="InterPro" id="IPR016102">
    <property type="entry name" value="Succinyl-CoA_synth-like"/>
</dbReference>
<dbReference type="AlphaFoldDB" id="A0A430QMM7"/>
<dbReference type="InterPro" id="IPR013650">
    <property type="entry name" value="ATP-grasp_succ-CoA_synth-type"/>
</dbReference>
<reference evidence="9 10" key="1">
    <citation type="journal article" date="2019" name="PLoS Pathog.">
        <title>Genome sequence of the bovine parasite Schistosoma bovis Tanzania.</title>
        <authorList>
            <person name="Oey H."/>
            <person name="Zakrzewski M."/>
            <person name="Gobert G."/>
            <person name="Gravermann K."/>
            <person name="Stoye J."/>
            <person name="Jones M."/>
            <person name="Mcmanus D."/>
            <person name="Krause L."/>
        </authorList>
    </citation>
    <scope>NUCLEOTIDE SEQUENCE [LARGE SCALE GENOMIC DNA]</scope>
    <source>
        <strain evidence="9 10">TAN1997</strain>
    </source>
</reference>
<dbReference type="GO" id="GO:0006099">
    <property type="term" value="P:tricarboxylic acid cycle"/>
    <property type="evidence" value="ECO:0007669"/>
    <property type="project" value="UniProtKB-UniPathway"/>
</dbReference>
<evidence type="ECO:0000256" key="6">
    <source>
        <dbReference type="ARBA" id="ARBA00022842"/>
    </source>
</evidence>
<dbReference type="GO" id="GO:0005739">
    <property type="term" value="C:mitochondrion"/>
    <property type="evidence" value="ECO:0007669"/>
    <property type="project" value="TreeGrafter"/>
</dbReference>
<evidence type="ECO:0000313" key="10">
    <source>
        <dbReference type="Proteomes" id="UP000290809"/>
    </source>
</evidence>
<dbReference type="GO" id="GO:0006104">
    <property type="term" value="P:succinyl-CoA metabolic process"/>
    <property type="evidence" value="ECO:0007669"/>
    <property type="project" value="TreeGrafter"/>
</dbReference>
<proteinExistence type="predicted"/>
<evidence type="ECO:0000256" key="3">
    <source>
        <dbReference type="ARBA" id="ARBA00022598"/>
    </source>
</evidence>
<evidence type="ECO:0000256" key="2">
    <source>
        <dbReference type="ARBA" id="ARBA00005064"/>
    </source>
</evidence>
<comment type="cofactor">
    <cofactor evidence="1">
        <name>Mg(2+)</name>
        <dbReference type="ChEBI" id="CHEBI:18420"/>
    </cofactor>
</comment>
<dbReference type="PANTHER" id="PTHR11815">
    <property type="entry name" value="SUCCINYL-COA SYNTHETASE BETA CHAIN"/>
    <property type="match status" value="1"/>
</dbReference>